<evidence type="ECO:0000256" key="3">
    <source>
        <dbReference type="ARBA" id="ARBA00023212"/>
    </source>
</evidence>
<dbReference type="InterPro" id="IPR051877">
    <property type="entry name" value="Centriole_BasalBody_StrucProt"/>
</dbReference>
<evidence type="ECO:0000256" key="1">
    <source>
        <dbReference type="ARBA" id="ARBA00004114"/>
    </source>
</evidence>
<keyword evidence="3" id="KW-0206">Cytoskeleton</keyword>
<evidence type="ECO:0000313" key="8">
    <source>
        <dbReference type="Proteomes" id="UP001151518"/>
    </source>
</evidence>
<dbReference type="EMBL" id="JANBTW010000151">
    <property type="protein sequence ID" value="KAJ2669436.1"/>
    <property type="molecule type" value="Genomic_DNA"/>
</dbReference>
<dbReference type="Proteomes" id="UP001151518">
    <property type="component" value="Unassembled WGS sequence"/>
</dbReference>
<protein>
    <submittedName>
        <fullName evidence="7">Uncharacterized protein</fullName>
    </submittedName>
</protein>
<feature type="region of interest" description="Disordered" evidence="6">
    <location>
        <begin position="141"/>
        <end position="160"/>
    </location>
</feature>
<dbReference type="PANTHER" id="PTHR20544:SF0">
    <property type="entry name" value="NUCLEOPROTEIN TPR_MLP1 DOMAIN-CONTAINING PROTEIN"/>
    <property type="match status" value="1"/>
</dbReference>
<feature type="coiled-coil region" evidence="5">
    <location>
        <begin position="31"/>
        <end position="100"/>
    </location>
</feature>
<evidence type="ECO:0000256" key="5">
    <source>
        <dbReference type="SAM" id="Coils"/>
    </source>
</evidence>
<keyword evidence="5" id="KW-0175">Coiled coil</keyword>
<dbReference type="PANTHER" id="PTHR20544">
    <property type="entry name" value="CENTROSOMAL PROTEIN CEP135"/>
    <property type="match status" value="1"/>
</dbReference>
<comment type="similarity">
    <text evidence="4">Belongs to the CEP135/TSGA10 family.</text>
</comment>
<keyword evidence="2" id="KW-0963">Cytoplasm</keyword>
<dbReference type="OrthoDB" id="10254663at2759"/>
<feature type="coiled-coil region" evidence="5">
    <location>
        <begin position="482"/>
        <end position="530"/>
    </location>
</feature>
<proteinExistence type="inferred from homology"/>
<evidence type="ECO:0000256" key="2">
    <source>
        <dbReference type="ARBA" id="ARBA00022490"/>
    </source>
</evidence>
<name>A0A9W8G1Y8_9FUNG</name>
<feature type="coiled-coil region" evidence="5">
    <location>
        <begin position="378"/>
        <end position="405"/>
    </location>
</feature>
<gene>
    <name evidence="7" type="ORF">GGI25_006150</name>
</gene>
<comment type="caution">
    <text evidence="7">The sequence shown here is derived from an EMBL/GenBank/DDBJ whole genome shotgun (WGS) entry which is preliminary data.</text>
</comment>
<feature type="region of interest" description="Disordered" evidence="6">
    <location>
        <begin position="299"/>
        <end position="333"/>
    </location>
</feature>
<feature type="compositionally biased region" description="Basic and acidic residues" evidence="6">
    <location>
        <begin position="151"/>
        <end position="160"/>
    </location>
</feature>
<dbReference type="GO" id="GO:0005814">
    <property type="term" value="C:centriole"/>
    <property type="evidence" value="ECO:0007669"/>
    <property type="project" value="UniProtKB-SubCell"/>
</dbReference>
<comment type="subcellular location">
    <subcellularLocation>
        <location evidence="1">Cytoplasm</location>
        <location evidence="1">Cytoskeleton</location>
        <location evidence="1">Microtubule organizing center</location>
        <location evidence="1">Centrosome</location>
        <location evidence="1">Centriole</location>
    </subcellularLocation>
</comment>
<dbReference type="AlphaFoldDB" id="A0A9W8G1Y8"/>
<sequence length="606" mass="70265">MSISTDHTQLQRPLYLLDYPQPLPSDATALVTMLLKDMQAALERVRELEAQSTQLEREVRTNRATMSKLKTEIRSLRTENNTLRSEVLNYTRELGQATREQRTRVYETEKKVDGLHMAQLRMKAECAESQRLLDECQKELAKSGGNGRPQGPDRKERYKSNVDLVDLSSRRIYALENEVSYLETKLEATGLELRAAQLEVKERDLELMRLNSELERQAPLAANISDSRLADQVNHIHERAEQLERENKEVRKQFAKEKDELHKRWAQTENKRAQLADNNNNKKKEVGGDFERIKGIVQRLRDSHPSTRSLPDELQNELEGLPRNSSNGLPNNIDDGEIERLRTEHGNTKSLYAQIRDQLQELLKSGNADLHYLREQSRKSENKLRTDMEEEHEQLQKRISKLAEFEVIAQQHESTLRECQRLVEQYSKVDQSLCEALREVSESCSRISRLEHKVSDLTQHLSDHKMLSEQNTNELKSRRRTLDAYKSDMETMQQARETTKREAEGLKAELSQLTRLRDALEMAKDEYKVQLVKSLKENEAHRGLTAHLMAERDVLRAQVKARFHLNQQLEQQLQGVEHRDGPLWRTSGSLSAHSSRFFAQSNLNAT</sequence>
<evidence type="ECO:0000256" key="4">
    <source>
        <dbReference type="ARBA" id="ARBA00038123"/>
    </source>
</evidence>
<evidence type="ECO:0000256" key="6">
    <source>
        <dbReference type="SAM" id="MobiDB-lite"/>
    </source>
</evidence>
<feature type="coiled-coil region" evidence="5">
    <location>
        <begin position="193"/>
        <end position="260"/>
    </location>
</feature>
<accession>A0A9W8G1Y8</accession>
<evidence type="ECO:0000313" key="7">
    <source>
        <dbReference type="EMBL" id="KAJ2669436.1"/>
    </source>
</evidence>
<organism evidence="7 8">
    <name type="scientific">Coemansia spiralis</name>
    <dbReference type="NCBI Taxonomy" id="417178"/>
    <lineage>
        <taxon>Eukaryota</taxon>
        <taxon>Fungi</taxon>
        <taxon>Fungi incertae sedis</taxon>
        <taxon>Zoopagomycota</taxon>
        <taxon>Kickxellomycotina</taxon>
        <taxon>Kickxellomycetes</taxon>
        <taxon>Kickxellales</taxon>
        <taxon>Kickxellaceae</taxon>
        <taxon>Coemansia</taxon>
    </lineage>
</organism>
<reference evidence="7" key="1">
    <citation type="submission" date="2022-07" db="EMBL/GenBank/DDBJ databases">
        <title>Phylogenomic reconstructions and comparative analyses of Kickxellomycotina fungi.</title>
        <authorList>
            <person name="Reynolds N.K."/>
            <person name="Stajich J.E."/>
            <person name="Barry K."/>
            <person name="Grigoriev I.V."/>
            <person name="Crous P."/>
            <person name="Smith M.E."/>
        </authorList>
    </citation>
    <scope>NUCLEOTIDE SEQUENCE</scope>
    <source>
        <strain evidence="7">NRRL 3115</strain>
    </source>
</reference>